<gene>
    <name evidence="2" type="ORF">GCM10009737_07970</name>
</gene>
<accession>A0ABN2P131</accession>
<evidence type="ECO:0000313" key="3">
    <source>
        <dbReference type="Proteomes" id="UP001501612"/>
    </source>
</evidence>
<evidence type="ECO:0000313" key="2">
    <source>
        <dbReference type="EMBL" id="GAA1909199.1"/>
    </source>
</evidence>
<evidence type="ECO:0000256" key="1">
    <source>
        <dbReference type="SAM" id="MobiDB-lite"/>
    </source>
</evidence>
<comment type="caution">
    <text evidence="2">The sequence shown here is derived from an EMBL/GenBank/DDBJ whole genome shotgun (WGS) entry which is preliminary data.</text>
</comment>
<proteinExistence type="predicted"/>
<name>A0ABN2P131_9ACTN</name>
<feature type="compositionally biased region" description="Polar residues" evidence="1">
    <location>
        <begin position="95"/>
        <end position="107"/>
    </location>
</feature>
<dbReference type="EMBL" id="BAAAMY010000002">
    <property type="protein sequence ID" value="GAA1909199.1"/>
    <property type="molecule type" value="Genomic_DNA"/>
</dbReference>
<dbReference type="Proteomes" id="UP001501612">
    <property type="component" value="Unassembled WGS sequence"/>
</dbReference>
<organism evidence="2 3">
    <name type="scientific">Nocardioides lentus</name>
    <dbReference type="NCBI Taxonomy" id="338077"/>
    <lineage>
        <taxon>Bacteria</taxon>
        <taxon>Bacillati</taxon>
        <taxon>Actinomycetota</taxon>
        <taxon>Actinomycetes</taxon>
        <taxon>Propionibacteriales</taxon>
        <taxon>Nocardioidaceae</taxon>
        <taxon>Nocardioides</taxon>
    </lineage>
</organism>
<feature type="region of interest" description="Disordered" evidence="1">
    <location>
        <begin position="85"/>
        <end position="129"/>
    </location>
</feature>
<dbReference type="RefSeq" id="WP_344004065.1">
    <property type="nucleotide sequence ID" value="NZ_BAAAMY010000002.1"/>
</dbReference>
<keyword evidence="3" id="KW-1185">Reference proteome</keyword>
<reference evidence="2 3" key="1">
    <citation type="journal article" date="2019" name="Int. J. Syst. Evol. Microbiol.">
        <title>The Global Catalogue of Microorganisms (GCM) 10K type strain sequencing project: providing services to taxonomists for standard genome sequencing and annotation.</title>
        <authorList>
            <consortium name="The Broad Institute Genomics Platform"/>
            <consortium name="The Broad Institute Genome Sequencing Center for Infectious Disease"/>
            <person name="Wu L."/>
            <person name="Ma J."/>
        </authorList>
    </citation>
    <scope>NUCLEOTIDE SEQUENCE [LARGE SCALE GENOMIC DNA]</scope>
    <source>
        <strain evidence="2 3">JCM 14046</strain>
    </source>
</reference>
<sequence>MPTTPSVDEDEVVRRPFADFLREQSRGSTHNELTEGLHDLIAAVVETGRKGTLTLTISVAPMKKDTERLLVSDLVKVSKPQPDRKESLYFADDNGNLTRNDPNQPTFESLREVPGNTDSAAAHIKEAAR</sequence>
<protein>
    <submittedName>
        <fullName evidence="2">Uncharacterized protein</fullName>
    </submittedName>
</protein>